<keyword evidence="3" id="KW-1185">Reference proteome</keyword>
<feature type="compositionally biased region" description="Basic and acidic residues" evidence="1">
    <location>
        <begin position="868"/>
        <end position="883"/>
    </location>
</feature>
<dbReference type="Pfam" id="PF00855">
    <property type="entry name" value="PWWP"/>
    <property type="match status" value="1"/>
</dbReference>
<evidence type="ECO:0000313" key="3">
    <source>
        <dbReference type="Proteomes" id="UP000007151"/>
    </source>
</evidence>
<organism evidence="2 3">
    <name type="scientific">Danaus plexippus plexippus</name>
    <dbReference type="NCBI Taxonomy" id="278856"/>
    <lineage>
        <taxon>Eukaryota</taxon>
        <taxon>Metazoa</taxon>
        <taxon>Ecdysozoa</taxon>
        <taxon>Arthropoda</taxon>
        <taxon>Hexapoda</taxon>
        <taxon>Insecta</taxon>
        <taxon>Pterygota</taxon>
        <taxon>Neoptera</taxon>
        <taxon>Endopterygota</taxon>
        <taxon>Lepidoptera</taxon>
        <taxon>Glossata</taxon>
        <taxon>Ditrysia</taxon>
        <taxon>Papilionoidea</taxon>
        <taxon>Nymphalidae</taxon>
        <taxon>Danainae</taxon>
        <taxon>Danaini</taxon>
        <taxon>Danaina</taxon>
        <taxon>Danaus</taxon>
        <taxon>Danaus</taxon>
    </lineage>
</organism>
<feature type="compositionally biased region" description="Basic and acidic residues" evidence="1">
    <location>
        <begin position="584"/>
        <end position="601"/>
    </location>
</feature>
<gene>
    <name evidence="2" type="ORF">KGM_208041</name>
</gene>
<dbReference type="CDD" id="cd05162">
    <property type="entry name" value="PWWP"/>
    <property type="match status" value="1"/>
</dbReference>
<feature type="compositionally biased region" description="Basic and acidic residues" evidence="1">
    <location>
        <begin position="611"/>
        <end position="630"/>
    </location>
</feature>
<dbReference type="OrthoDB" id="6381815at2759"/>
<dbReference type="InterPro" id="IPR000313">
    <property type="entry name" value="PWWP_dom"/>
</dbReference>
<dbReference type="KEGG" id="dpl:KGM_208041"/>
<feature type="compositionally biased region" description="Polar residues" evidence="1">
    <location>
        <begin position="1335"/>
        <end position="1344"/>
    </location>
</feature>
<feature type="compositionally biased region" description="Basic and acidic residues" evidence="1">
    <location>
        <begin position="303"/>
        <end position="337"/>
    </location>
</feature>
<sequence length="1937" mass="213541">MCEQSEVNYLDGDIVWVKLGSCWWPGEVVGTEKLPPDLLPSFRKPPIAVVKFFQEDSYEYVKNLNSIFKYNCSRKNEFINKGLYMYRTKHGLMEKFPEDVIRAETAVGGDITILTRDEFQETKKESYAGLFGDPAKKNTPIHKKGKGGRGRPPDTAKLSTPMKKFKEKTNYKVHILLQGSKTPSQNNETLSTPSTSRAGSEPTEMSPEKSIEKSENQSESEEADKTPQPASFSTPTMSSSGLYVCHACQFSTQRLNVLILHNKTHSVSFTPYSPSPVKKKPLSKIKSTPVTSKTPKERKRRTEKSEKKERKTQSNKRSAETETISEVKKPKTDEEIKSSLLADWDDGDEESADESSTIVTAGSPEVPMAAESPAVPTPAELPNNQDTVEDKKDSPTQKPESSSDSKYEFCEDEDWPIETDIGRKIPRVKSSSKRNGDKKSVSIDEEEMAREVAELLNKTALPELPSAPEPLKVEENFPEGSIAKSPDKKTDKSQDQSSPEKKIQNDNQPPKTIFKTKTFFRSRHSRSQDAIGKYVAEQLNAAERMDLSESELNGSEVASSPEIRESPQQIKVARLAPKIQFKKSKAEAAQQKEMEKHKTEKIDEESTNAIKDVDIHEDMTHIEDKDKDDNLMSDISISTDEKLYKNKQKHNLKDSTNDVLNDEENFDSPNHSDSPSKNVVPKKEDSSKILSFSEKSFEPYMNESTASAVDALLSVSREADRVTKVISDDPPEDLFEDDVKDSISVNINGFSDSDHNNITQNEDNIEKTNDSTEKLVDNEVSDAKVCDEQEEKLSQNSINDNISVKAHKDMEDIAEVVDTTKLDVVNSKLISIEPDNNFPVESIPSESDLQVAEALINLPTTTLNNKLPDGHTNETSVKEDKETTNITNDVPLQSSQNFSLEEEPDITPIQTKIMVSPNKEINSRYETEQEKSENLNAAKSLVQMSESIDHKIKMSENKSPKEKLSISQRKDDLCNESSIEVTQKLSVSTNDFSNESKTHCVSPDLHLHSPKLLKILEEPGLPKIAARRTVTKQIIVPRKEKILNVEAGKSPLKPKTQSPKQKIIIRRTTPSKNLLNNIGEITTPDKIILSRTNKSSQDGSSVQTYTIQTSPDISPTSDPNTIIIQPKLRQVVKPVSKLQKIKSQPQTIIAPSKESKITQNTKSKDDSVFDINSMPIVLTPESIEKMPIVMSDGNIITNSSNPPKLVKTKQTIADSGKMSPGPIKEIKPMIMSNEVSKATTPNILSKSQKLRGTKPMLVIDKTTGKQKIIMTKTEQSKEVKQQATLIQSAPQNSQKAEKFIILPSQNSPRSGRTQKIVIDPQTGKAHVLVGKSESQLSTAESNKPVSAKLIPSPSDSNTPGNTVMIITNAQGGQSRIVLTPEHEKILFPNKQQPAMSQLKPVTHRITSGSGTVQKTIVSTATGSTKTQTRIVPKQKSAIITSKGQLIVGGRVATTTQNIAPLPEIRPAPKRILASEPKRLVQTIQKNSSEPLIFLRQNSSAVMQLTVAQFEHLQRTGQIIQKAPTPVQENKIVVQKSITISPKEPVSSIQKQRVRKQTNESPAPMKKIKHEIAIAPAPAPVTMPALTPIAPPQVPNVSSTTTNMSTSNYSDLENLEELLPSTAIVRHSEPTLIQPQSELNQPPPAALSDGQLLAVPGEHFGGPTGSFYLCVEDNGNFTAIDNRPLILENNQLVPMPDPLPVPVAHPERRDILEAALANSDVFHGETTRDEAPDFRDLNANVSVHCRVSETSTTLNQPIMTPVEVPSKVDSEPTTVPSNLEDGLAVIGVTPHTVPTSLELPITVTDPRIAPKTTDPLSNNNYGTSLLPSPNTELTFSTTEDADISMVGPISMPILTDDDNVGGKSMPILTDEVTERTVSSVDSTIGSPSSIDVRESENEDSSQWPRRLLTPCSDTSETSSEIPLQPVMQLSVNDLSHDG</sequence>
<feature type="region of interest" description="Disordered" evidence="1">
    <location>
        <begin position="1872"/>
        <end position="1937"/>
    </location>
</feature>
<feature type="compositionally biased region" description="Polar residues" evidence="1">
    <location>
        <begin position="1910"/>
        <end position="1937"/>
    </location>
</feature>
<feature type="compositionally biased region" description="Low complexity" evidence="1">
    <location>
        <begin position="284"/>
        <end position="293"/>
    </location>
</feature>
<feature type="region of interest" description="Disordered" evidence="1">
    <location>
        <begin position="546"/>
        <end position="569"/>
    </location>
</feature>
<feature type="compositionally biased region" description="Basic and acidic residues" evidence="1">
    <location>
        <begin position="485"/>
        <end position="504"/>
    </location>
</feature>
<feature type="compositionally biased region" description="Polar residues" evidence="1">
    <location>
        <begin position="667"/>
        <end position="677"/>
    </location>
</feature>
<feature type="region of interest" description="Disordered" evidence="1">
    <location>
        <begin position="862"/>
        <end position="883"/>
    </location>
</feature>
<feature type="compositionally biased region" description="Polar residues" evidence="1">
    <location>
        <begin position="228"/>
        <end position="238"/>
    </location>
</feature>
<feature type="region of interest" description="Disordered" evidence="1">
    <location>
        <begin position="581"/>
        <end position="687"/>
    </location>
</feature>
<feature type="compositionally biased region" description="Basic residues" evidence="1">
    <location>
        <begin position="139"/>
        <end position="149"/>
    </location>
</feature>
<feature type="compositionally biased region" description="Polar residues" evidence="1">
    <location>
        <begin position="1874"/>
        <end position="1888"/>
    </location>
</feature>
<protein>
    <submittedName>
        <fullName evidence="2">Uncharacterized protein</fullName>
    </submittedName>
</protein>
<feature type="compositionally biased region" description="Basic and acidic residues" evidence="1">
    <location>
        <begin position="206"/>
        <end position="216"/>
    </location>
</feature>
<dbReference type="Gene3D" id="2.30.30.140">
    <property type="match status" value="1"/>
</dbReference>
<proteinExistence type="predicted"/>
<dbReference type="EMBL" id="AGBW02012834">
    <property type="protein sequence ID" value="OWR44381.1"/>
    <property type="molecule type" value="Genomic_DNA"/>
</dbReference>
<dbReference type="eggNOG" id="ENOG502S0AV">
    <property type="taxonomic scope" value="Eukaryota"/>
</dbReference>
<evidence type="ECO:0000256" key="1">
    <source>
        <dbReference type="SAM" id="MobiDB-lite"/>
    </source>
</evidence>
<comment type="caution">
    <text evidence="2">The sequence shown here is derived from an EMBL/GenBank/DDBJ whole genome shotgun (WGS) entry which is preliminary data.</text>
</comment>
<feature type="region of interest" description="Disordered" evidence="1">
    <location>
        <begin position="459"/>
        <end position="527"/>
    </location>
</feature>
<dbReference type="STRING" id="278856.A0A212ESG4"/>
<dbReference type="SUPFAM" id="SSF63748">
    <property type="entry name" value="Tudor/PWWP/MBT"/>
    <property type="match status" value="1"/>
</dbReference>
<name>A0A212ESG4_DANPL</name>
<feature type="region of interest" description="Disordered" evidence="1">
    <location>
        <begin position="126"/>
        <end position="163"/>
    </location>
</feature>
<feature type="compositionally biased region" description="Basic and acidic residues" evidence="1">
    <location>
        <begin position="388"/>
        <end position="409"/>
    </location>
</feature>
<feature type="region of interest" description="Disordered" evidence="1">
    <location>
        <begin position="266"/>
        <end position="446"/>
    </location>
</feature>
<feature type="compositionally biased region" description="Polar residues" evidence="1">
    <location>
        <begin position="179"/>
        <end position="198"/>
    </location>
</feature>
<feature type="region of interest" description="Disordered" evidence="1">
    <location>
        <begin position="177"/>
        <end position="238"/>
    </location>
</feature>
<reference evidence="2 3" key="1">
    <citation type="journal article" date="2011" name="Cell">
        <title>The monarch butterfly genome yields insights into long-distance migration.</title>
        <authorList>
            <person name="Zhan S."/>
            <person name="Merlin C."/>
            <person name="Boore J.L."/>
            <person name="Reppert S.M."/>
        </authorList>
    </citation>
    <scope>NUCLEOTIDE SEQUENCE [LARGE SCALE GENOMIC DNA]</scope>
    <source>
        <strain evidence="2">F-2</strain>
    </source>
</reference>
<evidence type="ECO:0000313" key="2">
    <source>
        <dbReference type="EMBL" id="OWR44381.1"/>
    </source>
</evidence>
<feature type="region of interest" description="Disordered" evidence="1">
    <location>
        <begin position="1335"/>
        <end position="1359"/>
    </location>
</feature>
<feature type="compositionally biased region" description="Low complexity" evidence="1">
    <location>
        <begin position="460"/>
        <end position="470"/>
    </location>
</feature>
<dbReference type="Proteomes" id="UP000007151">
    <property type="component" value="Unassembled WGS sequence"/>
</dbReference>
<feature type="compositionally biased region" description="Acidic residues" evidence="1">
    <location>
        <begin position="343"/>
        <end position="353"/>
    </location>
</feature>
<feature type="compositionally biased region" description="Polar residues" evidence="1">
    <location>
        <begin position="1813"/>
        <end position="1828"/>
    </location>
</feature>
<accession>A0A212ESG4</accession>
<feature type="region of interest" description="Disordered" evidence="1">
    <location>
        <begin position="1805"/>
        <end position="1828"/>
    </location>
</feature>
<feature type="region of interest" description="Disordered" evidence="1">
    <location>
        <begin position="1543"/>
        <end position="1563"/>
    </location>
</feature>